<name>A0A1G2K676_9BACT</name>
<dbReference type="InterPro" id="IPR001375">
    <property type="entry name" value="Peptidase_S9_cat"/>
</dbReference>
<reference evidence="2 3" key="1">
    <citation type="journal article" date="2016" name="Nat. Commun.">
        <title>Thousands of microbial genomes shed light on interconnected biogeochemical processes in an aquifer system.</title>
        <authorList>
            <person name="Anantharaman K."/>
            <person name="Brown C.T."/>
            <person name="Hug L.A."/>
            <person name="Sharon I."/>
            <person name="Castelle C.J."/>
            <person name="Probst A.J."/>
            <person name="Thomas B.C."/>
            <person name="Singh A."/>
            <person name="Wilkins M.J."/>
            <person name="Karaoz U."/>
            <person name="Brodie E.L."/>
            <person name="Williams K.H."/>
            <person name="Hubbard S.S."/>
            <person name="Banfield J.F."/>
        </authorList>
    </citation>
    <scope>NUCLEOTIDE SEQUENCE [LARGE SCALE GENOMIC DNA]</scope>
</reference>
<feature type="domain" description="Peptidase S9 prolyl oligopeptidase catalytic" evidence="1">
    <location>
        <begin position="53"/>
        <end position="223"/>
    </location>
</feature>
<dbReference type="GO" id="GO:0006508">
    <property type="term" value="P:proteolysis"/>
    <property type="evidence" value="ECO:0007669"/>
    <property type="project" value="InterPro"/>
</dbReference>
<evidence type="ECO:0000313" key="2">
    <source>
        <dbReference type="EMBL" id="OGZ93990.1"/>
    </source>
</evidence>
<dbReference type="Proteomes" id="UP000177152">
    <property type="component" value="Unassembled WGS sequence"/>
</dbReference>
<comment type="caution">
    <text evidence="2">The sequence shown here is derived from an EMBL/GenBank/DDBJ whole genome shotgun (WGS) entry which is preliminary data.</text>
</comment>
<dbReference type="Pfam" id="PF00326">
    <property type="entry name" value="Peptidase_S9"/>
    <property type="match status" value="1"/>
</dbReference>
<evidence type="ECO:0000313" key="3">
    <source>
        <dbReference type="Proteomes" id="UP000177152"/>
    </source>
</evidence>
<dbReference type="SUPFAM" id="SSF53474">
    <property type="entry name" value="alpha/beta-Hydrolases"/>
    <property type="match status" value="1"/>
</dbReference>
<dbReference type="GO" id="GO:0008236">
    <property type="term" value="F:serine-type peptidase activity"/>
    <property type="evidence" value="ECO:0007669"/>
    <property type="project" value="InterPro"/>
</dbReference>
<evidence type="ECO:0000259" key="1">
    <source>
        <dbReference type="Pfam" id="PF00326"/>
    </source>
</evidence>
<dbReference type="AlphaFoldDB" id="A0A1G2K676"/>
<accession>A0A1G2K676</accession>
<sequence>MHLSRTRFSAVGGSSSGRKEDIVAEFLAPRKRSRRAIVLCDGLPTVPSKRVLMEFFSKKGFWVFHPRYRGSWESGGELLKYSPAKDIAGVVEGVCKGFKNPWSRKVVRLRPKEIYIIGTSFGGAAALLLSRHPKVTAVVAVSPVVDWTKPSKDEPFDRFVGFVRRAFGEAYRGKLSSWKKLKSGKFYNPAAEIKKLNGKKIFIIHAKDDRTVLWKPVAEFAKQAGAQLFMLKRGGHMSSAILARPRFYGKINKYFKKFKN</sequence>
<dbReference type="EMBL" id="MHQC01000046">
    <property type="protein sequence ID" value="OGZ93990.1"/>
    <property type="molecule type" value="Genomic_DNA"/>
</dbReference>
<protein>
    <recommendedName>
        <fullName evidence="1">Peptidase S9 prolyl oligopeptidase catalytic domain-containing protein</fullName>
    </recommendedName>
</protein>
<dbReference type="Gene3D" id="3.40.50.1820">
    <property type="entry name" value="alpha/beta hydrolase"/>
    <property type="match status" value="1"/>
</dbReference>
<dbReference type="InterPro" id="IPR029058">
    <property type="entry name" value="AB_hydrolase_fold"/>
</dbReference>
<proteinExistence type="predicted"/>
<gene>
    <name evidence="2" type="ORF">A2633_00930</name>
</gene>
<organism evidence="2 3">
    <name type="scientific">Candidatus Sungbacteria bacterium RIFCSPHIGHO2_01_FULL_47_32</name>
    <dbReference type="NCBI Taxonomy" id="1802264"/>
    <lineage>
        <taxon>Bacteria</taxon>
        <taxon>Candidatus Sungiibacteriota</taxon>
    </lineage>
</organism>